<dbReference type="InterPro" id="IPR009079">
    <property type="entry name" value="4_helix_cytokine-like_core"/>
</dbReference>
<keyword evidence="2" id="KW-1185">Reference proteome</keyword>
<dbReference type="GO" id="GO:0005615">
    <property type="term" value="C:extracellular space"/>
    <property type="evidence" value="ECO:0007669"/>
    <property type="project" value="UniProtKB-KW"/>
</dbReference>
<keyword evidence="1" id="KW-0732">Signal</keyword>
<dbReference type="GeneID" id="101734580"/>
<gene>
    <name evidence="3" type="primary">LOC101734580</name>
    <name evidence="1" type="synonym">IL12A</name>
</gene>
<dbReference type="InterPro" id="IPR004281">
    <property type="entry name" value="IL-12_alpha"/>
</dbReference>
<proteinExistence type="inferred from homology"/>
<dbReference type="KEGG" id="xtr:101734580"/>
<feature type="chain" id="PRO_5035339186" description="Interleukin-12 subunit alpha" evidence="1">
    <location>
        <begin position="26"/>
        <end position="195"/>
    </location>
</feature>
<keyword evidence="1" id="KW-0964">Secreted</keyword>
<organism evidence="2 3">
    <name type="scientific">Xenopus tropicalis</name>
    <name type="common">Western clawed frog</name>
    <name type="synonym">Silurana tropicalis</name>
    <dbReference type="NCBI Taxonomy" id="8364"/>
    <lineage>
        <taxon>Eukaryota</taxon>
        <taxon>Metazoa</taxon>
        <taxon>Chordata</taxon>
        <taxon>Craniata</taxon>
        <taxon>Vertebrata</taxon>
        <taxon>Euteleostomi</taxon>
        <taxon>Amphibia</taxon>
        <taxon>Batrachia</taxon>
        <taxon>Anura</taxon>
        <taxon>Pipoidea</taxon>
        <taxon>Pipidae</taxon>
        <taxon>Xenopodinae</taxon>
        <taxon>Xenopus</taxon>
        <taxon>Silurana</taxon>
    </lineage>
</organism>
<evidence type="ECO:0000313" key="2">
    <source>
        <dbReference type="Proteomes" id="UP000008143"/>
    </source>
</evidence>
<dbReference type="Gene3D" id="1.20.1250.10">
    <property type="match status" value="1"/>
</dbReference>
<dbReference type="GO" id="GO:0005125">
    <property type="term" value="F:cytokine activity"/>
    <property type="evidence" value="ECO:0007669"/>
    <property type="project" value="UniProtKB-KW"/>
</dbReference>
<reference evidence="3" key="1">
    <citation type="submission" date="2025-08" db="UniProtKB">
        <authorList>
            <consortium name="RefSeq"/>
        </authorList>
    </citation>
    <scope>IDENTIFICATION</scope>
    <source>
        <strain evidence="3">Nigerian</strain>
        <tissue evidence="3">Liver and blood</tissue>
    </source>
</reference>
<dbReference type="SUPFAM" id="SSF47266">
    <property type="entry name" value="4-helical cytokines"/>
    <property type="match status" value="1"/>
</dbReference>
<comment type="similarity">
    <text evidence="1">Belongs to the IL-6 superfamily.</text>
</comment>
<dbReference type="CTD" id="3592"/>
<evidence type="ECO:0000256" key="1">
    <source>
        <dbReference type="RuleBase" id="RU363133"/>
    </source>
</evidence>
<dbReference type="OrthoDB" id="9893660at2759"/>
<feature type="signal peptide" evidence="1">
    <location>
        <begin position="1"/>
        <end position="25"/>
    </location>
</feature>
<name>A0A8J0SEI5_XENTR</name>
<accession>A0A8J0SEI5</accession>
<dbReference type="RefSeq" id="XP_012818745.2">
    <property type="nucleotide sequence ID" value="XM_012963291.3"/>
</dbReference>
<keyword evidence="1" id="KW-0339">Growth factor</keyword>
<keyword evidence="1" id="KW-0202">Cytokine</keyword>
<protein>
    <recommendedName>
        <fullName evidence="1">Interleukin-12 subunit alpha</fullName>
        <shortName evidence="1">IL-12A</shortName>
    </recommendedName>
</protein>
<dbReference type="Proteomes" id="UP000008143">
    <property type="component" value="Chromosome 5"/>
</dbReference>
<dbReference type="GO" id="GO:0006955">
    <property type="term" value="P:immune response"/>
    <property type="evidence" value="ECO:0007669"/>
    <property type="project" value="InterPro"/>
</dbReference>
<dbReference type="Pfam" id="PF03039">
    <property type="entry name" value="IL12"/>
    <property type="match status" value="1"/>
</dbReference>
<dbReference type="OMA" id="TMNESCL"/>
<keyword evidence="1" id="KW-1015">Disulfide bond</keyword>
<sequence length="195" mass="22104">MASRRAGSWVILAVLFCCQSKFAQSKPVLGDLSNSVDLVKCFKSSKSLVNVVNETLLEIKSNYKDFNCSYDEIDMRNVIAKDKMNILTSCIPSSLSKDHMCQSLNKAEFDEAKCLKAIHADLKVFKDELQESTPSLDAAISQLMQDLKVQDTEESNVKKELCSSFDCKLKQCRVILFYQLRTITFSRVLNYLRST</sequence>
<dbReference type="GO" id="GO:0008083">
    <property type="term" value="F:growth factor activity"/>
    <property type="evidence" value="ECO:0007669"/>
    <property type="project" value="UniProtKB-KW"/>
</dbReference>
<evidence type="ECO:0000313" key="3">
    <source>
        <dbReference type="RefSeq" id="XP_012818745.2"/>
    </source>
</evidence>
<comment type="subunit">
    <text evidence="1">Heterodimer with IL12B; disulfide-linked. The heterodimer is known as interleukin IL-12.</text>
</comment>
<dbReference type="AlphaFoldDB" id="A0A8J0SEI5"/>
<dbReference type="GO" id="GO:0005143">
    <property type="term" value="F:interleukin-12 receptor binding"/>
    <property type="evidence" value="ECO:0007669"/>
    <property type="project" value="InterPro"/>
</dbReference>
<comment type="subcellular location">
    <subcellularLocation>
        <location evidence="1">Secreted</location>
    </subcellularLocation>
</comment>